<dbReference type="HOGENOM" id="CLU_1824644_0_0_1"/>
<reference evidence="2" key="3">
    <citation type="submission" date="2025-09" db="UniProtKB">
        <authorList>
            <consortium name="Ensembl"/>
        </authorList>
    </citation>
    <scope>IDENTIFICATION</scope>
</reference>
<sequence length="141" mass="16541">MRLTAALQQKFYGKARGNLTRGKHQIPHLISSKERETFVKALRQECENEMWLSRPYLNKQQEKVLKTKYRQSSKGAPLVSVNKKLDWHMENKKYRIDMLPSCLYEGQMEPFKSYGKMDRVQASNKPCLQRDGRSLHSQALP</sequence>
<dbReference type="PANTHER" id="PTHR14520:SF4">
    <property type="entry name" value="LARGE RIBOSOMAL SUBUNIT PROTEIN ML63"/>
    <property type="match status" value="1"/>
</dbReference>
<protein>
    <recommendedName>
        <fullName evidence="4">Ribosomal protein 63, mitochondrial</fullName>
    </recommendedName>
</protein>
<keyword evidence="3" id="KW-1185">Reference proteome</keyword>
<evidence type="ECO:0008006" key="4">
    <source>
        <dbReference type="Google" id="ProtNLM"/>
    </source>
</evidence>
<evidence type="ECO:0000313" key="3">
    <source>
        <dbReference type="Proteomes" id="UP000007875"/>
    </source>
</evidence>
<dbReference type="AlphaFoldDB" id="H2YMT4"/>
<reference evidence="2" key="2">
    <citation type="submission" date="2025-08" db="UniProtKB">
        <authorList>
            <consortium name="Ensembl"/>
        </authorList>
    </citation>
    <scope>IDENTIFICATION</scope>
</reference>
<dbReference type="Ensembl" id="ENSCSAVT00000006722.1">
    <property type="protein sequence ID" value="ENSCSAVP00000006636.1"/>
    <property type="gene ID" value="ENSCSAVG00000003978.1"/>
</dbReference>
<dbReference type="Pfam" id="PF14978">
    <property type="entry name" value="MRP-63"/>
    <property type="match status" value="1"/>
</dbReference>
<name>H2YMT4_CIOSA</name>
<feature type="region of interest" description="Disordered" evidence="1">
    <location>
        <begin position="122"/>
        <end position="141"/>
    </location>
</feature>
<dbReference type="GO" id="GO:0003735">
    <property type="term" value="F:structural constituent of ribosome"/>
    <property type="evidence" value="ECO:0007669"/>
    <property type="project" value="TreeGrafter"/>
</dbReference>
<accession>H2YMT4</accession>
<proteinExistence type="predicted"/>
<reference evidence="3" key="1">
    <citation type="submission" date="2003-08" db="EMBL/GenBank/DDBJ databases">
        <authorList>
            <person name="Birren B."/>
            <person name="Nusbaum C."/>
            <person name="Abebe A."/>
            <person name="Abouelleil A."/>
            <person name="Adekoya E."/>
            <person name="Ait-zahra M."/>
            <person name="Allen N."/>
            <person name="Allen T."/>
            <person name="An P."/>
            <person name="Anderson M."/>
            <person name="Anderson S."/>
            <person name="Arachchi H."/>
            <person name="Armbruster J."/>
            <person name="Bachantsang P."/>
            <person name="Baldwin J."/>
            <person name="Barry A."/>
            <person name="Bayul T."/>
            <person name="Blitshsteyn B."/>
            <person name="Bloom T."/>
            <person name="Blye J."/>
            <person name="Boguslavskiy L."/>
            <person name="Borowsky M."/>
            <person name="Boukhgalter B."/>
            <person name="Brunache A."/>
            <person name="Butler J."/>
            <person name="Calixte N."/>
            <person name="Calvo S."/>
            <person name="Camarata J."/>
            <person name="Campo K."/>
            <person name="Chang J."/>
            <person name="Cheshatsang Y."/>
            <person name="Citroen M."/>
            <person name="Collymore A."/>
            <person name="Considine T."/>
            <person name="Cook A."/>
            <person name="Cooke P."/>
            <person name="Corum B."/>
            <person name="Cuomo C."/>
            <person name="David R."/>
            <person name="Dawoe T."/>
            <person name="Degray S."/>
            <person name="Dodge S."/>
            <person name="Dooley K."/>
            <person name="Dorje P."/>
            <person name="Dorjee K."/>
            <person name="Dorris L."/>
            <person name="Duffey N."/>
            <person name="Dupes A."/>
            <person name="Elkins T."/>
            <person name="Engels R."/>
            <person name="Erickson J."/>
            <person name="Farina A."/>
            <person name="Faro S."/>
            <person name="Ferreira P."/>
            <person name="Fischer H."/>
            <person name="Fitzgerald M."/>
            <person name="Foley K."/>
            <person name="Gage D."/>
            <person name="Galagan J."/>
            <person name="Gearin G."/>
            <person name="Gnerre S."/>
            <person name="Gnirke A."/>
            <person name="Goyette A."/>
            <person name="Graham J."/>
            <person name="Grandbois E."/>
            <person name="Gyaltsen K."/>
            <person name="Hafez N."/>
            <person name="Hagopian D."/>
            <person name="Hagos B."/>
            <person name="Hall J."/>
            <person name="Hatcher B."/>
            <person name="Heller A."/>
            <person name="Higgins H."/>
            <person name="Honan T."/>
            <person name="Horn A."/>
            <person name="Houde N."/>
            <person name="Hughes L."/>
            <person name="Hulme W."/>
            <person name="Husby E."/>
            <person name="Iliev I."/>
            <person name="Jaffe D."/>
            <person name="Jones C."/>
            <person name="Kamal M."/>
            <person name="Kamat A."/>
            <person name="Kamvysselis M."/>
            <person name="Karlsson E."/>
            <person name="Kells C."/>
            <person name="Kieu A."/>
            <person name="Kisner P."/>
            <person name="Kodira C."/>
            <person name="Kulbokas E."/>
            <person name="Labutti K."/>
            <person name="Lama D."/>
            <person name="Landers T."/>
            <person name="Leger J."/>
            <person name="Levine S."/>
            <person name="Lewis D."/>
            <person name="Lewis T."/>
            <person name="Lindblad-toh K."/>
            <person name="Liu X."/>
            <person name="Lokyitsang T."/>
            <person name="Lokyitsang Y."/>
            <person name="Lucien O."/>
            <person name="Lui A."/>
            <person name="Ma L.J."/>
            <person name="Mabbitt R."/>
            <person name="Macdonald J."/>
            <person name="Maclean C."/>
            <person name="Major J."/>
            <person name="Manning J."/>
            <person name="Marabella R."/>
            <person name="Maru K."/>
            <person name="Matthews C."/>
            <person name="Mauceli E."/>
            <person name="Mccarthy M."/>
            <person name="Mcdonough S."/>
            <person name="Mcghee T."/>
            <person name="Meldrim J."/>
            <person name="Meneus L."/>
            <person name="Mesirov J."/>
            <person name="Mihalev A."/>
            <person name="Mihova T."/>
            <person name="Mikkelsen T."/>
            <person name="Mlenga V."/>
            <person name="Moru K."/>
            <person name="Mozes J."/>
            <person name="Mulrain L."/>
            <person name="Munson G."/>
            <person name="Naylor J."/>
            <person name="Newes C."/>
            <person name="Nguyen C."/>
            <person name="Nguyen N."/>
            <person name="Nguyen T."/>
            <person name="Nicol R."/>
            <person name="Nielsen C."/>
            <person name="Nizzari M."/>
            <person name="Norbu C."/>
            <person name="Norbu N."/>
            <person name="O'donnell P."/>
            <person name="Okoawo O."/>
            <person name="O'leary S."/>
            <person name="Omotosho B."/>
            <person name="O'neill K."/>
            <person name="Osman S."/>
            <person name="Parker S."/>
            <person name="Perrin D."/>
            <person name="Phunkhang P."/>
            <person name="Piqani B."/>
            <person name="Purcell S."/>
            <person name="Rachupka T."/>
            <person name="Ramasamy U."/>
            <person name="Rameau R."/>
            <person name="Ray V."/>
            <person name="Raymond C."/>
            <person name="Retta R."/>
            <person name="Richardson S."/>
            <person name="Rise C."/>
            <person name="Rodriguez J."/>
            <person name="Rogers J."/>
            <person name="Rogov P."/>
            <person name="Rutman M."/>
            <person name="Schupbach R."/>
            <person name="Seaman C."/>
            <person name="Settipalli S."/>
            <person name="Sharpe T."/>
            <person name="Sheridan J."/>
            <person name="Sherpa N."/>
            <person name="Shi J."/>
            <person name="Smirnov S."/>
            <person name="Smith C."/>
            <person name="Sougnez C."/>
            <person name="Spencer B."/>
            <person name="Stalker J."/>
            <person name="Stange-thomann N."/>
            <person name="Stavropoulos S."/>
            <person name="Stetson K."/>
            <person name="Stone C."/>
            <person name="Stone S."/>
            <person name="Stubbs M."/>
            <person name="Talamas J."/>
            <person name="Tchuinga P."/>
            <person name="Tenzing P."/>
            <person name="Tesfaye S."/>
            <person name="Theodore J."/>
            <person name="Thoulutsang Y."/>
            <person name="Topham K."/>
            <person name="Towey S."/>
            <person name="Tsamla T."/>
            <person name="Tsomo N."/>
            <person name="Vallee D."/>
            <person name="Vassiliev H."/>
            <person name="Venkataraman V."/>
            <person name="Vinson J."/>
            <person name="Vo A."/>
            <person name="Wade C."/>
            <person name="Wang S."/>
            <person name="Wangchuk T."/>
            <person name="Wangdi T."/>
            <person name="Whittaker C."/>
            <person name="Wilkinson J."/>
            <person name="Wu Y."/>
            <person name="Wyman D."/>
            <person name="Yadav S."/>
            <person name="Yang S."/>
            <person name="Yang X."/>
            <person name="Yeager S."/>
            <person name="Yee E."/>
            <person name="Young G."/>
            <person name="Zainoun J."/>
            <person name="Zembeck L."/>
            <person name="Zimmer A."/>
            <person name="Zody M."/>
            <person name="Lander E."/>
        </authorList>
    </citation>
    <scope>NUCLEOTIDE SEQUENCE [LARGE SCALE GENOMIC DNA]</scope>
</reference>
<dbReference type="InParanoid" id="H2YMT4"/>
<evidence type="ECO:0000256" key="1">
    <source>
        <dbReference type="SAM" id="MobiDB-lite"/>
    </source>
</evidence>
<organism evidence="2 3">
    <name type="scientific">Ciona savignyi</name>
    <name type="common">Pacific transparent sea squirt</name>
    <dbReference type="NCBI Taxonomy" id="51511"/>
    <lineage>
        <taxon>Eukaryota</taxon>
        <taxon>Metazoa</taxon>
        <taxon>Chordata</taxon>
        <taxon>Tunicata</taxon>
        <taxon>Ascidiacea</taxon>
        <taxon>Phlebobranchia</taxon>
        <taxon>Cionidae</taxon>
        <taxon>Ciona</taxon>
    </lineage>
</organism>
<dbReference type="GO" id="GO:0032543">
    <property type="term" value="P:mitochondrial translation"/>
    <property type="evidence" value="ECO:0007669"/>
    <property type="project" value="TreeGrafter"/>
</dbReference>
<dbReference type="Proteomes" id="UP000007875">
    <property type="component" value="Unassembled WGS sequence"/>
</dbReference>
<dbReference type="GO" id="GO:0005761">
    <property type="term" value="C:mitochondrial ribosome"/>
    <property type="evidence" value="ECO:0007669"/>
    <property type="project" value="InterPro"/>
</dbReference>
<dbReference type="PANTHER" id="PTHR14520">
    <property type="entry name" value="MITOCHONDRIAL RIBOSOMAL PROTEIN 63"/>
    <property type="match status" value="1"/>
</dbReference>
<dbReference type="InterPro" id="IPR016576">
    <property type="entry name" value="Ribosomal_mL63"/>
</dbReference>
<evidence type="ECO:0000313" key="2">
    <source>
        <dbReference type="Ensembl" id="ENSCSAVP00000006636.1"/>
    </source>
</evidence>